<dbReference type="EMBL" id="MU007032">
    <property type="protein sequence ID" value="KAF2431464.1"/>
    <property type="molecule type" value="Genomic_DNA"/>
</dbReference>
<accession>A0A9P4TYI5</accession>
<dbReference type="Pfam" id="PF20150">
    <property type="entry name" value="2EXR"/>
    <property type="match status" value="1"/>
</dbReference>
<organism evidence="2 3">
    <name type="scientific">Tothia fuscella</name>
    <dbReference type="NCBI Taxonomy" id="1048955"/>
    <lineage>
        <taxon>Eukaryota</taxon>
        <taxon>Fungi</taxon>
        <taxon>Dikarya</taxon>
        <taxon>Ascomycota</taxon>
        <taxon>Pezizomycotina</taxon>
        <taxon>Dothideomycetes</taxon>
        <taxon>Pleosporomycetidae</taxon>
        <taxon>Venturiales</taxon>
        <taxon>Cylindrosympodiaceae</taxon>
        <taxon>Tothia</taxon>
    </lineage>
</organism>
<gene>
    <name evidence="2" type="ORF">EJ08DRAFT_696552</name>
</gene>
<reference evidence="2" key="1">
    <citation type="journal article" date="2020" name="Stud. Mycol.">
        <title>101 Dothideomycetes genomes: a test case for predicting lifestyles and emergence of pathogens.</title>
        <authorList>
            <person name="Haridas S."/>
            <person name="Albert R."/>
            <person name="Binder M."/>
            <person name="Bloem J."/>
            <person name="Labutti K."/>
            <person name="Salamov A."/>
            <person name="Andreopoulos B."/>
            <person name="Baker S."/>
            <person name="Barry K."/>
            <person name="Bills G."/>
            <person name="Bluhm B."/>
            <person name="Cannon C."/>
            <person name="Castanera R."/>
            <person name="Culley D."/>
            <person name="Daum C."/>
            <person name="Ezra D."/>
            <person name="Gonzalez J."/>
            <person name="Henrissat B."/>
            <person name="Kuo A."/>
            <person name="Liang C."/>
            <person name="Lipzen A."/>
            <person name="Lutzoni F."/>
            <person name="Magnuson J."/>
            <person name="Mondo S."/>
            <person name="Nolan M."/>
            <person name="Ohm R."/>
            <person name="Pangilinan J."/>
            <person name="Park H.-J."/>
            <person name="Ramirez L."/>
            <person name="Alfaro M."/>
            <person name="Sun H."/>
            <person name="Tritt A."/>
            <person name="Yoshinaga Y."/>
            <person name="Zwiers L.-H."/>
            <person name="Turgeon B."/>
            <person name="Goodwin S."/>
            <person name="Spatafora J."/>
            <person name="Crous P."/>
            <person name="Grigoriev I."/>
        </authorList>
    </citation>
    <scope>NUCLEOTIDE SEQUENCE</scope>
    <source>
        <strain evidence="2">CBS 130266</strain>
    </source>
</reference>
<sequence length="331" mass="37915">MLYGKNGFIIDCEDIATCNTIQGLTPQSLASIRALRIILNAHTRRHSKQQYGKELTWQLRELGHLVDTFAKTLTPFEVRLTIELELRGVVQLERVMTTLTQLPPLAALHIIVQNNRTGRHPAQQSHVDEFFGAHELLEQFGRQLVKSPPRVPTTFHQFPQLPAELQQMILSYAISPLRLLHSFHETTRLRPYPGVDEETCCGNCGPDEIENTCFCRSEKVYSSECFCHQSSSGLLGVSKDIRLQTLKLQQGLHFRGGLEDVAYRLRNVICHKEPSCKDLILELGIDLTGSLDYEAGWWDKFCNIIKVIDSKEHLRTMNISIFWFGTYIWPR</sequence>
<name>A0A9P4TYI5_9PEZI</name>
<proteinExistence type="predicted"/>
<comment type="caution">
    <text evidence="2">The sequence shown here is derived from an EMBL/GenBank/DDBJ whole genome shotgun (WGS) entry which is preliminary data.</text>
</comment>
<keyword evidence="3" id="KW-1185">Reference proteome</keyword>
<dbReference type="InterPro" id="IPR045518">
    <property type="entry name" value="2EXR"/>
</dbReference>
<dbReference type="Proteomes" id="UP000800235">
    <property type="component" value="Unassembled WGS sequence"/>
</dbReference>
<feature type="domain" description="2EXR" evidence="1">
    <location>
        <begin position="155"/>
        <end position="246"/>
    </location>
</feature>
<evidence type="ECO:0000313" key="2">
    <source>
        <dbReference type="EMBL" id="KAF2431464.1"/>
    </source>
</evidence>
<evidence type="ECO:0000313" key="3">
    <source>
        <dbReference type="Proteomes" id="UP000800235"/>
    </source>
</evidence>
<protein>
    <recommendedName>
        <fullName evidence="1">2EXR domain-containing protein</fullName>
    </recommendedName>
</protein>
<evidence type="ECO:0000259" key="1">
    <source>
        <dbReference type="Pfam" id="PF20150"/>
    </source>
</evidence>
<dbReference type="AlphaFoldDB" id="A0A9P4TYI5"/>